<dbReference type="Gene3D" id="1.10.405.10">
    <property type="entry name" value="Guanine Nucleotide Dissociation Inhibitor, domain 1"/>
    <property type="match status" value="1"/>
</dbReference>
<keyword evidence="3 6" id="KW-0560">Oxidoreductase</keyword>
<dbReference type="SUPFAM" id="SSF51905">
    <property type="entry name" value="FAD/NAD(P)-binding domain"/>
    <property type="match status" value="1"/>
</dbReference>
<comment type="catalytic activity">
    <reaction evidence="4">
        <text>a secondary aliphatic amine + O2 + H2O = a primary amine + an aldehyde + H2O2</text>
        <dbReference type="Rhea" id="RHEA:26414"/>
        <dbReference type="ChEBI" id="CHEBI:15377"/>
        <dbReference type="ChEBI" id="CHEBI:15379"/>
        <dbReference type="ChEBI" id="CHEBI:16240"/>
        <dbReference type="ChEBI" id="CHEBI:17478"/>
        <dbReference type="ChEBI" id="CHEBI:58855"/>
        <dbReference type="ChEBI" id="CHEBI:65296"/>
        <dbReference type="EC" id="1.4.3.4"/>
    </reaction>
</comment>
<dbReference type="InterPro" id="IPR002937">
    <property type="entry name" value="Amino_oxidase"/>
</dbReference>
<proteinExistence type="inferred from homology"/>
<feature type="binding site" evidence="5">
    <location>
        <position position="173"/>
    </location>
    <ligand>
        <name>FAD</name>
        <dbReference type="ChEBI" id="CHEBI:57692"/>
    </ligand>
</feature>
<keyword evidence="6" id="KW-0285">Flavoprotein</keyword>
<dbReference type="InterPro" id="IPR001613">
    <property type="entry name" value="Flavin_amine_oxidase"/>
</dbReference>
<dbReference type="PRINTS" id="PR00757">
    <property type="entry name" value="AMINEOXDASEF"/>
</dbReference>
<dbReference type="CDD" id="cd00448">
    <property type="entry name" value="YjgF_YER057c_UK114_family"/>
    <property type="match status" value="1"/>
</dbReference>
<protein>
    <recommendedName>
        <fullName evidence="6">Amine oxidase</fullName>
        <ecNumber evidence="6">1.4.3.-</ecNumber>
    </recommendedName>
</protein>
<dbReference type="Gene3D" id="3.30.1330.40">
    <property type="entry name" value="RutC-like"/>
    <property type="match status" value="1"/>
</dbReference>
<dbReference type="InterPro" id="IPR035959">
    <property type="entry name" value="RutC-like_sf"/>
</dbReference>
<dbReference type="Gene3D" id="3.90.660.10">
    <property type="match status" value="1"/>
</dbReference>
<accession>A0AAV9MSK3</accession>
<evidence type="ECO:0000256" key="2">
    <source>
        <dbReference type="ARBA" id="ARBA00005995"/>
    </source>
</evidence>
<evidence type="ECO:0000313" key="9">
    <source>
        <dbReference type="Proteomes" id="UP001358417"/>
    </source>
</evidence>
<evidence type="ECO:0000256" key="6">
    <source>
        <dbReference type="RuleBase" id="RU362067"/>
    </source>
</evidence>
<keyword evidence="6" id="KW-0274">FAD</keyword>
<feature type="binding site" evidence="5">
    <location>
        <begin position="192"/>
        <end position="193"/>
    </location>
    <ligand>
        <name>FAD</name>
        <dbReference type="ChEBI" id="CHEBI:57692"/>
    </ligand>
</feature>
<feature type="binding site" evidence="5">
    <location>
        <position position="592"/>
    </location>
    <ligand>
        <name>FAD</name>
        <dbReference type="ChEBI" id="CHEBI:57692"/>
    </ligand>
</feature>
<evidence type="ECO:0000256" key="5">
    <source>
        <dbReference type="PIRSR" id="PIRSR601613-1"/>
    </source>
</evidence>
<dbReference type="Pfam" id="PF01593">
    <property type="entry name" value="Amino_oxidase"/>
    <property type="match status" value="1"/>
</dbReference>
<dbReference type="SUPFAM" id="SSF54373">
    <property type="entry name" value="FAD-linked reductases, C-terminal domain"/>
    <property type="match status" value="1"/>
</dbReference>
<dbReference type="Pfam" id="PF01042">
    <property type="entry name" value="Ribonuc_L-PSP"/>
    <property type="match status" value="1"/>
</dbReference>
<evidence type="ECO:0000256" key="4">
    <source>
        <dbReference type="ARBA" id="ARBA00048448"/>
    </source>
</evidence>
<dbReference type="Proteomes" id="UP001358417">
    <property type="component" value="Unassembled WGS sequence"/>
</dbReference>
<comment type="cofactor">
    <cofactor evidence="1 6">
        <name>FAD</name>
        <dbReference type="ChEBI" id="CHEBI:57692"/>
    </cofactor>
</comment>
<dbReference type="EMBL" id="JAVRRD010000054">
    <property type="protein sequence ID" value="KAK5043640.1"/>
    <property type="molecule type" value="Genomic_DNA"/>
</dbReference>
<dbReference type="RefSeq" id="XP_064700023.1">
    <property type="nucleotide sequence ID" value="XM_064854887.1"/>
</dbReference>
<dbReference type="InterPro" id="IPR006175">
    <property type="entry name" value="YjgF/YER057c/UK114"/>
</dbReference>
<dbReference type="EC" id="1.4.3.-" evidence="6"/>
<name>A0AAV9MSK3_9EURO</name>
<evidence type="ECO:0000313" key="8">
    <source>
        <dbReference type="EMBL" id="KAK5043640.1"/>
    </source>
</evidence>
<organism evidence="8 9">
    <name type="scientific">Exophiala bonariae</name>
    <dbReference type="NCBI Taxonomy" id="1690606"/>
    <lineage>
        <taxon>Eukaryota</taxon>
        <taxon>Fungi</taxon>
        <taxon>Dikarya</taxon>
        <taxon>Ascomycota</taxon>
        <taxon>Pezizomycotina</taxon>
        <taxon>Eurotiomycetes</taxon>
        <taxon>Chaetothyriomycetidae</taxon>
        <taxon>Chaetothyriales</taxon>
        <taxon>Herpotrichiellaceae</taxon>
        <taxon>Exophiala</taxon>
    </lineage>
</organism>
<dbReference type="PANTHER" id="PTHR43563:SF14">
    <property type="entry name" value="AMINE OXIDASE"/>
    <property type="match status" value="1"/>
</dbReference>
<dbReference type="GeneID" id="89979508"/>
<dbReference type="InterPro" id="IPR036188">
    <property type="entry name" value="FAD/NAD-bd_sf"/>
</dbReference>
<reference evidence="8 9" key="1">
    <citation type="submission" date="2023-08" db="EMBL/GenBank/DDBJ databases">
        <title>Black Yeasts Isolated from many extreme environments.</title>
        <authorList>
            <person name="Coleine C."/>
            <person name="Stajich J.E."/>
            <person name="Selbmann L."/>
        </authorList>
    </citation>
    <scope>NUCLEOTIDE SEQUENCE [LARGE SCALE GENOMIC DNA]</scope>
    <source>
        <strain evidence="8 9">CCFEE 5792</strain>
    </source>
</reference>
<sequence length="630" mass="68405">MMSAPIRLHNPAALQDPTAALYAHVAATEPGSRMIYLAGQVGSDKDGNVPDTLVEQTRQALANIKTCLAEVGATVRNIVHATTYIVDYDAERSAAIWPLYAEFLSDVAGTYTPPGTLVPVPALAAPQFKIEIQVVAAVRAPAPAKTTVDGAGVPAAGVGITDVDVVVVGAGLSGLQAATDVHNAGLSYVVLEAKGRVGGKTEVVKVGNGVLDVGAAWINDKTQPRMFELYRRFGFEALVQRVEGNAFFRDDNASQTKVVPWPDLLQLDEKETETFGAIWASLDEDAKNINLYDSTANIHIEDVSLGEYLRKHGATGRMFTVWTSWFRALTGCEPDDIGLVYILDYIKSGGGLDSLLTDGEAGAQYMRNRHGNQTISIRLAANLRPNSVYLNSPVTRITQTADGALVETLSRSVFRARKVLISIPTPLYKHIRFSPPLPLEKQEIIGATHLGAYSKCILVYSTPWWREAGVNGGFTDLSGPVAFSRDVSSDEDGLYAIGCLIFGDYAVKWSRLPPSQRVKVVKDQLASMISAAEQSDLRRKVYDTVRAIEKQWLPEPWSEGAPCPMVAPGGTWARLGNELRRPFKNLHFIGTETAYEWKGYMEGAVLAGERGAKEVVKLLQDGVQQYSAKL</sequence>
<evidence type="ECO:0000259" key="7">
    <source>
        <dbReference type="Pfam" id="PF01593"/>
    </source>
</evidence>
<dbReference type="Gene3D" id="3.50.50.60">
    <property type="entry name" value="FAD/NAD(P)-binding domain"/>
    <property type="match status" value="1"/>
</dbReference>
<dbReference type="PANTHER" id="PTHR43563">
    <property type="entry name" value="AMINE OXIDASE"/>
    <property type="match status" value="1"/>
</dbReference>
<feature type="binding site" evidence="5">
    <location>
        <position position="394"/>
    </location>
    <ligand>
        <name>FAD</name>
        <dbReference type="ChEBI" id="CHEBI:57692"/>
    </ligand>
</feature>
<dbReference type="InterPro" id="IPR050703">
    <property type="entry name" value="Flavin_MAO"/>
</dbReference>
<keyword evidence="9" id="KW-1185">Reference proteome</keyword>
<dbReference type="GO" id="GO:0097621">
    <property type="term" value="F:monoamine oxidase activity"/>
    <property type="evidence" value="ECO:0007669"/>
    <property type="project" value="UniProtKB-EC"/>
</dbReference>
<dbReference type="SUPFAM" id="SSF55298">
    <property type="entry name" value="YjgF-like"/>
    <property type="match status" value="1"/>
</dbReference>
<comment type="similarity">
    <text evidence="2 6">Belongs to the flavin monoamine oxidase family.</text>
</comment>
<evidence type="ECO:0000256" key="3">
    <source>
        <dbReference type="ARBA" id="ARBA00023002"/>
    </source>
</evidence>
<comment type="caution">
    <text evidence="8">The sequence shown here is derived from an EMBL/GenBank/DDBJ whole genome shotgun (WGS) entry which is preliminary data.</text>
</comment>
<feature type="domain" description="Amine oxidase" evidence="7">
    <location>
        <begin position="172"/>
        <end position="615"/>
    </location>
</feature>
<evidence type="ECO:0000256" key="1">
    <source>
        <dbReference type="ARBA" id="ARBA00001974"/>
    </source>
</evidence>
<gene>
    <name evidence="8" type="ORF">LTR84_011354</name>
</gene>
<dbReference type="AlphaFoldDB" id="A0AAV9MSK3"/>